<dbReference type="Proteomes" id="UP000476212">
    <property type="component" value="Unassembled WGS sequence"/>
</dbReference>
<protein>
    <submittedName>
        <fullName evidence="1">RpiR family transcriptional regulator</fullName>
    </submittedName>
</protein>
<organism evidence="1 2">
    <name type="scientific">Streptococcus pneumoniae</name>
    <dbReference type="NCBI Taxonomy" id="1313"/>
    <lineage>
        <taxon>Bacteria</taxon>
        <taxon>Bacillati</taxon>
        <taxon>Bacillota</taxon>
        <taxon>Bacilli</taxon>
        <taxon>Lactobacillales</taxon>
        <taxon>Streptococcaceae</taxon>
        <taxon>Streptococcus</taxon>
    </lineage>
</organism>
<comment type="caution">
    <text evidence="1">The sequence shown here is derived from an EMBL/GenBank/DDBJ whole genome shotgun (WGS) entry which is preliminary data.</text>
</comment>
<dbReference type="EMBL" id="WNIB01000853">
    <property type="protein sequence ID" value="MTV91660.1"/>
    <property type="molecule type" value="Genomic_DNA"/>
</dbReference>
<evidence type="ECO:0000313" key="2">
    <source>
        <dbReference type="Proteomes" id="UP000476212"/>
    </source>
</evidence>
<feature type="non-terminal residue" evidence="1">
    <location>
        <position position="42"/>
    </location>
</feature>
<reference evidence="1 2" key="1">
    <citation type="submission" date="2019-11" db="EMBL/GenBank/DDBJ databases">
        <title>Growth characteristics of pneumococcus vary with the chemical composition of the capsule and with environmental conditions.</title>
        <authorList>
            <person name="Tothpal A."/>
            <person name="Desobry K."/>
            <person name="Joshi S."/>
            <person name="Wyllie A.L."/>
            <person name="Weinberger D.M."/>
        </authorList>
    </citation>
    <scope>NUCLEOTIDE SEQUENCE [LARGE SCALE GENOMIC DNA]</scope>
    <source>
        <strain evidence="2">pnumococcus15C</strain>
    </source>
</reference>
<gene>
    <name evidence="1" type="ORF">GM544_14780</name>
</gene>
<dbReference type="AlphaFoldDB" id="A0A6G2DQ73"/>
<proteinExistence type="predicted"/>
<evidence type="ECO:0000313" key="1">
    <source>
        <dbReference type="EMBL" id="MTV91660.1"/>
    </source>
</evidence>
<accession>A0A6G2DQ73</accession>
<name>A0A6G2DQ73_STREE</name>
<sequence length="42" mass="4857">MLLQKELIPMIEANLPNMAYAEKDIAKFFLKQQPLNDYSSKA</sequence>